<dbReference type="InterPro" id="IPR029787">
    <property type="entry name" value="Nucleotide_cyclase"/>
</dbReference>
<gene>
    <name evidence="6" type="ORF">IFO67_12220</name>
</gene>
<dbReference type="RefSeq" id="WP_187718470.1">
    <property type="nucleotide sequence ID" value="NZ_JACTAH010000002.1"/>
</dbReference>
<sequence>MTKAQDPTISSDPLYVALLGPGRITQGPHELTSGIKYRRTLALLAYLMIERNAHHSRDHLADLLWPRLPLEAARANLRQVLGNLARLTPDAATRFPGLEVTRYTVAMSDHPAVRLDLGWLELSPQQICQGCVERTCALTLPDGSLPPGIGQDLLAGFALSGADGFEEWLEGQRLFYRHRSVDLLRRLTECAENTLRPELALDLARRLEMLDPLDEPNQRSLMRALAMTGRPDRALQQFDTFAKRIERELGVTPDAETCRLRADIAEGAISPAEQPGERTDEQLASARHDEHRMLTVMCCECVAPLHDLENNVARNRALRLQAIECLAGYGGHVVSAPGKALMAYFGWPRARDSAQADALRAALAVQRRFASVAQVRAGLHCGHTISGENPDELGELSEAAMQLRLLALDGEVLASAAMMAVAGDRFEYEPVVAVEQVSMPSLGTVHRVRSERTPPPLAESDRDVMIGRSTELGELLAHWEETRRHHGRLVLVSGEPGIGKSTLAAHFARYVADTGGAIRAFTCRPELRLSPLAPLAGMFEARCGIGPDDPPATRRQKLRDFLQRDWSDRADEAFPLLTDLLDPDADAIHNKEGLFRLILGMFASLGKRSPLLLVLEDAHWADAATLEFLDRLKLTDLPIMALTVSREEGSLFDSVPHAARIALGPLADTSALALLQSLPATSAVPAEQLNELARRAGGIPLYLRELAALAGELEGGGDLAGIPDTLQAVLRQRIDSTGDDATVLCAASVIGQQFDLDLLNEIVGRQELLHAALQRLATAGLLIAERDGRFRFSHALVRDAAYQSMTRLRRNALHLRVATALSAIFPKIAETRPEVVAWHCTAGGDPRHGLFWWEKAGRLAGRRQAAADAVGHYRNALDLVEAHPQLTDAAGRLALMFDLGDALILSEGFGSLNARRLMEQALAIATEAGDQGARFMALARMYQSDSSHSEHARGLDTAFTLEAEARTNRERMFALFALGNSNFWRGNFDASRDALERLHVLAESAPSTERNWFGGRSWHGGDDVAVTGQSFLGLALWFLGDTPRAASVMANARRLGALCGNEHSHCFALAFSALLERYRGNPQDTGRYAVQTRELAERHGFALWIGVGVLLDAWAKAQQGQLEDAGLLEKGSAVINSAYRGGGVTVMSIAVEALLALHRPADASELADRALLAAEELAEQYFVAELLRLKGEALLRIDPVRHREQAERYFHQAIALSLRQNARALTERARHSLTRLSPGGQAAPERRHDTQDASADAG</sequence>
<dbReference type="Gene3D" id="3.40.50.300">
    <property type="entry name" value="P-loop containing nucleotide triphosphate hydrolases"/>
    <property type="match status" value="1"/>
</dbReference>
<dbReference type="InterPro" id="IPR027417">
    <property type="entry name" value="P-loop_NTPase"/>
</dbReference>
<dbReference type="EMBL" id="JACYTO010000002">
    <property type="protein sequence ID" value="MBD8503652.1"/>
    <property type="molecule type" value="Genomic_DNA"/>
</dbReference>
<dbReference type="SUPFAM" id="SSF52540">
    <property type="entry name" value="P-loop containing nucleoside triphosphate hydrolases"/>
    <property type="match status" value="1"/>
</dbReference>
<dbReference type="Gene3D" id="3.30.70.1230">
    <property type="entry name" value="Nucleotide cyclase"/>
    <property type="match status" value="1"/>
</dbReference>
<feature type="region of interest" description="Disordered" evidence="3">
    <location>
        <begin position="1233"/>
        <end position="1258"/>
    </location>
</feature>
<dbReference type="SMART" id="SM00382">
    <property type="entry name" value="AAA"/>
    <property type="match status" value="1"/>
</dbReference>
<keyword evidence="7" id="KW-1185">Reference proteome</keyword>
<dbReference type="InterPro" id="IPR005158">
    <property type="entry name" value="BTAD"/>
</dbReference>
<dbReference type="Gene3D" id="1.25.40.10">
    <property type="entry name" value="Tetratricopeptide repeat domain"/>
    <property type="match status" value="1"/>
</dbReference>
<keyword evidence="1" id="KW-0547">Nucleotide-binding</keyword>
<name>A0ABR9BBP8_9RHOO</name>
<dbReference type="InterPro" id="IPR036388">
    <property type="entry name" value="WH-like_DNA-bd_sf"/>
</dbReference>
<dbReference type="SMART" id="SM01043">
    <property type="entry name" value="BTAD"/>
    <property type="match status" value="1"/>
</dbReference>
<dbReference type="PANTHER" id="PTHR16305">
    <property type="entry name" value="TESTICULAR SOLUBLE ADENYLYL CYCLASE"/>
    <property type="match status" value="1"/>
</dbReference>
<proteinExistence type="predicted"/>
<organism evidence="6 7">
    <name type="scientific">Thauera sedimentorum</name>
    <dbReference type="NCBI Taxonomy" id="2767595"/>
    <lineage>
        <taxon>Bacteria</taxon>
        <taxon>Pseudomonadati</taxon>
        <taxon>Pseudomonadota</taxon>
        <taxon>Betaproteobacteria</taxon>
        <taxon>Rhodocyclales</taxon>
        <taxon>Zoogloeaceae</taxon>
        <taxon>Thauera</taxon>
    </lineage>
</organism>
<evidence type="ECO:0000256" key="1">
    <source>
        <dbReference type="ARBA" id="ARBA00022741"/>
    </source>
</evidence>
<dbReference type="SUPFAM" id="SSF55073">
    <property type="entry name" value="Nucleotide cyclase"/>
    <property type="match status" value="1"/>
</dbReference>
<feature type="domain" description="Bacterial transcriptional activator" evidence="5">
    <location>
        <begin position="137"/>
        <end position="265"/>
    </location>
</feature>
<keyword evidence="2" id="KW-0067">ATP-binding</keyword>
<feature type="domain" description="AAA+ ATPase" evidence="4">
    <location>
        <begin position="486"/>
        <end position="773"/>
    </location>
</feature>
<dbReference type="InterPro" id="IPR041664">
    <property type="entry name" value="AAA_16"/>
</dbReference>
<dbReference type="SUPFAM" id="SSF48452">
    <property type="entry name" value="TPR-like"/>
    <property type="match status" value="1"/>
</dbReference>
<evidence type="ECO:0000313" key="6">
    <source>
        <dbReference type="EMBL" id="MBD8503652.1"/>
    </source>
</evidence>
<evidence type="ECO:0000256" key="2">
    <source>
        <dbReference type="ARBA" id="ARBA00022840"/>
    </source>
</evidence>
<reference evidence="7" key="1">
    <citation type="submission" date="2023-07" db="EMBL/GenBank/DDBJ databases">
        <title>Thauera sp. CAU 1555 isolated from sand of Yaerae Beach.</title>
        <authorList>
            <person name="Kim W."/>
        </authorList>
    </citation>
    <scope>NUCLEOTIDE SEQUENCE [LARGE SCALE GENOMIC DNA]</scope>
    <source>
        <strain evidence="7">CAU 1555</strain>
    </source>
</reference>
<evidence type="ECO:0000259" key="4">
    <source>
        <dbReference type="SMART" id="SM00382"/>
    </source>
</evidence>
<protein>
    <submittedName>
        <fullName evidence="6">AAA family ATPase</fullName>
    </submittedName>
</protein>
<dbReference type="PANTHER" id="PTHR16305:SF28">
    <property type="entry name" value="GUANYLATE CYCLASE DOMAIN-CONTAINING PROTEIN"/>
    <property type="match status" value="1"/>
</dbReference>
<accession>A0ABR9BBP8</accession>
<dbReference type="Pfam" id="PF13191">
    <property type="entry name" value="AAA_16"/>
    <property type="match status" value="1"/>
</dbReference>
<comment type="caution">
    <text evidence="6">The sequence shown here is derived from an EMBL/GenBank/DDBJ whole genome shotgun (WGS) entry which is preliminary data.</text>
</comment>
<dbReference type="Gene3D" id="1.10.10.10">
    <property type="entry name" value="Winged helix-like DNA-binding domain superfamily/Winged helix DNA-binding domain"/>
    <property type="match status" value="1"/>
</dbReference>
<evidence type="ECO:0000313" key="7">
    <source>
        <dbReference type="Proteomes" id="UP000603602"/>
    </source>
</evidence>
<evidence type="ECO:0000259" key="5">
    <source>
        <dbReference type="SMART" id="SM01043"/>
    </source>
</evidence>
<dbReference type="Proteomes" id="UP000603602">
    <property type="component" value="Unassembled WGS sequence"/>
</dbReference>
<evidence type="ECO:0000256" key="3">
    <source>
        <dbReference type="SAM" id="MobiDB-lite"/>
    </source>
</evidence>
<dbReference type="InterPro" id="IPR003593">
    <property type="entry name" value="AAA+_ATPase"/>
</dbReference>
<dbReference type="InterPro" id="IPR011990">
    <property type="entry name" value="TPR-like_helical_dom_sf"/>
</dbReference>
<dbReference type="Pfam" id="PF03704">
    <property type="entry name" value="BTAD"/>
    <property type="match status" value="1"/>
</dbReference>